<sequence>MESSSLNHSLPDLTAKRSKTPESGPASRQYPADTVLLDTPKYEISHLTAASISRAVSTLHVAGQLKQAAVVLRDFLRREPHYQGLQLRHANLLKSLGAYTDARVIYEKLRDMSATVPVDLKLSIAECFHNENDCTNALATLDEACLKTRKGLTIASEALRLLGRAVEAESYCVGLRSRGGRLTDQETLEYGLVLFEEHKDEEALFYLRGFDLLEPLSQLLCSLGRHEEHVKTYSFASVGQNPRLARWLAISHAALKHWPDAELLARVGLDVNPEDQGLLGLLGYVLAKQNVQDDGAEARMRAHLVRAGTGEELTAYLVALASRTGASPPSWHFLLAYADYHGVRKMLPLYREYFSDYHDAGFQLHMGERLIDWSVFKPGAARPSLDTMRDIVEGAALLKEATGKAFYGDRSEVRRARLEGLLETLDKYESMLEQFRTLTTPVPDDADCVEHMIAGARISAYYGDFSTRRAYLDAARTLGANAALLVELGMLDAAHRVHHPDEQRALDVGQALIGAHLPIEAGIISSIYARVWGNSVDLQAMAARSYFDAGDYIQAQKYFQALRDLQDLSFSIEDCGKLAECYVATGRYQDAHDTVASYPVVVDRRALWMDFIALSELGKGADAEQPTEPNGQLPAKEHKRIADLLRAHGHVKQADWENVDIPEVCDILEVSASAMLPVAHTWPAIIERLATEVKSDAAIRCYVQKCIPYLQPIPTLETFVLEYVQRLITKPSYQKSDSNIAVINAKERNSRLVEVALSVAPPTLALLKAAVWHTNDGAKYARMIADRHGDFEPLLEWHWTDMSGGKEYLESLREAAHRYPDRYGAALKKESKKQERAYKEERKQRQKAEKAARKAELKQLQNSACPPNITKLRAAYEHAVGCRYTEQHLAFTSSHYA</sequence>
<gene>
    <name evidence="2" type="ORF">BDV26DRAFT_288927</name>
</gene>
<dbReference type="SUPFAM" id="SSF48452">
    <property type="entry name" value="TPR-like"/>
    <property type="match status" value="2"/>
</dbReference>
<reference evidence="2 3" key="1">
    <citation type="submission" date="2019-04" db="EMBL/GenBank/DDBJ databases">
        <title>Friends and foes A comparative genomics studyof 23 Aspergillus species from section Flavi.</title>
        <authorList>
            <consortium name="DOE Joint Genome Institute"/>
            <person name="Kjaerbolling I."/>
            <person name="Vesth T."/>
            <person name="Frisvad J.C."/>
            <person name="Nybo J.L."/>
            <person name="Theobald S."/>
            <person name="Kildgaard S."/>
            <person name="Isbrandt T."/>
            <person name="Kuo A."/>
            <person name="Sato A."/>
            <person name="Lyhne E.K."/>
            <person name="Kogle M.E."/>
            <person name="Wiebenga A."/>
            <person name="Kun R.S."/>
            <person name="Lubbers R.J."/>
            <person name="Makela M.R."/>
            <person name="Barry K."/>
            <person name="Chovatia M."/>
            <person name="Clum A."/>
            <person name="Daum C."/>
            <person name="Haridas S."/>
            <person name="He G."/>
            <person name="LaButti K."/>
            <person name="Lipzen A."/>
            <person name="Mondo S."/>
            <person name="Riley R."/>
            <person name="Salamov A."/>
            <person name="Simmons B.A."/>
            <person name="Magnuson J.K."/>
            <person name="Henrissat B."/>
            <person name="Mortensen U.H."/>
            <person name="Larsen T.O."/>
            <person name="Devries R.P."/>
            <person name="Grigoriev I.V."/>
            <person name="Machida M."/>
            <person name="Baker S.E."/>
            <person name="Andersen M.R."/>
        </authorList>
    </citation>
    <scope>NUCLEOTIDE SEQUENCE [LARGE SCALE GENOMIC DNA]</scope>
    <source>
        <strain evidence="2 3">IBT 29228</strain>
    </source>
</reference>
<accession>A0A5N7BJG7</accession>
<dbReference type="OrthoDB" id="10377250at2759"/>
<feature type="region of interest" description="Disordered" evidence="1">
    <location>
        <begin position="840"/>
        <end position="859"/>
    </location>
</feature>
<evidence type="ECO:0000313" key="2">
    <source>
        <dbReference type="EMBL" id="KAE8381952.1"/>
    </source>
</evidence>
<organism evidence="2 3">
    <name type="scientific">Aspergillus bertholletiae</name>
    <dbReference type="NCBI Taxonomy" id="1226010"/>
    <lineage>
        <taxon>Eukaryota</taxon>
        <taxon>Fungi</taxon>
        <taxon>Dikarya</taxon>
        <taxon>Ascomycota</taxon>
        <taxon>Pezizomycotina</taxon>
        <taxon>Eurotiomycetes</taxon>
        <taxon>Eurotiomycetidae</taxon>
        <taxon>Eurotiales</taxon>
        <taxon>Aspergillaceae</taxon>
        <taxon>Aspergillus</taxon>
        <taxon>Aspergillus subgen. Circumdati</taxon>
    </lineage>
</organism>
<proteinExistence type="predicted"/>
<name>A0A5N7BJG7_9EURO</name>
<dbReference type="AlphaFoldDB" id="A0A5N7BJG7"/>
<dbReference type="Gene3D" id="1.25.40.10">
    <property type="entry name" value="Tetratricopeptide repeat domain"/>
    <property type="match status" value="1"/>
</dbReference>
<evidence type="ECO:0000256" key="1">
    <source>
        <dbReference type="SAM" id="MobiDB-lite"/>
    </source>
</evidence>
<feature type="compositionally biased region" description="Basic and acidic residues" evidence="1">
    <location>
        <begin position="840"/>
        <end position="857"/>
    </location>
</feature>
<dbReference type="Proteomes" id="UP000326198">
    <property type="component" value="Unassembled WGS sequence"/>
</dbReference>
<feature type="region of interest" description="Disordered" evidence="1">
    <location>
        <begin position="1"/>
        <end position="32"/>
    </location>
</feature>
<dbReference type="InterPro" id="IPR011990">
    <property type="entry name" value="TPR-like_helical_dom_sf"/>
</dbReference>
<keyword evidence="3" id="KW-1185">Reference proteome</keyword>
<evidence type="ECO:0000313" key="3">
    <source>
        <dbReference type="Proteomes" id="UP000326198"/>
    </source>
</evidence>
<protein>
    <submittedName>
        <fullName evidence="2">Uncharacterized protein</fullName>
    </submittedName>
</protein>
<dbReference type="EMBL" id="ML736166">
    <property type="protein sequence ID" value="KAE8381952.1"/>
    <property type="molecule type" value="Genomic_DNA"/>
</dbReference>